<proteinExistence type="predicted"/>
<evidence type="ECO:0000313" key="2">
    <source>
        <dbReference type="EMBL" id="RCH55419.1"/>
    </source>
</evidence>
<evidence type="ECO:0000313" key="3">
    <source>
        <dbReference type="Proteomes" id="UP000253209"/>
    </source>
</evidence>
<dbReference type="EMBL" id="QGDC01000003">
    <property type="protein sequence ID" value="RCH55419.1"/>
    <property type="molecule type" value="Genomic_DNA"/>
</dbReference>
<accession>A0A367GPN2</accession>
<feature type="chain" id="PRO_5016984678" description="DUF4251 domain-containing protein" evidence="1">
    <location>
        <begin position="24"/>
        <end position="144"/>
    </location>
</feature>
<comment type="caution">
    <text evidence="2">The sequence shown here is derived from an EMBL/GenBank/DDBJ whole genome shotgun (WGS) entry which is preliminary data.</text>
</comment>
<evidence type="ECO:0000256" key="1">
    <source>
        <dbReference type="SAM" id="SignalP"/>
    </source>
</evidence>
<dbReference type="AlphaFoldDB" id="A0A367GPN2"/>
<keyword evidence="3" id="KW-1185">Reference proteome</keyword>
<protein>
    <recommendedName>
        <fullName evidence="4">DUF4251 domain-containing protein</fullName>
    </recommendedName>
</protein>
<organism evidence="2 3">
    <name type="scientific">Mucilaginibacter hurinus</name>
    <dbReference type="NCBI Taxonomy" id="2201324"/>
    <lineage>
        <taxon>Bacteria</taxon>
        <taxon>Pseudomonadati</taxon>
        <taxon>Bacteroidota</taxon>
        <taxon>Sphingobacteriia</taxon>
        <taxon>Sphingobacteriales</taxon>
        <taxon>Sphingobacteriaceae</taxon>
        <taxon>Mucilaginibacter</taxon>
    </lineage>
</organism>
<name>A0A367GPN2_9SPHI</name>
<dbReference type="RefSeq" id="WP_114004335.1">
    <property type="nucleotide sequence ID" value="NZ_QGDC01000003.1"/>
</dbReference>
<dbReference type="OrthoDB" id="797558at2"/>
<dbReference type="Proteomes" id="UP000253209">
    <property type="component" value="Unassembled WGS sequence"/>
</dbReference>
<evidence type="ECO:0008006" key="4">
    <source>
        <dbReference type="Google" id="ProtNLM"/>
    </source>
</evidence>
<sequence>MKKSLNLLLGILFLAVTCSNVFASTNPPSKDYKKAATSQSITHRFFYSAIASGSGYNITAYLFAVNYSNNTYWLVNSPQNYSINITSGPFSGYTLSFPVGVSSHNYGIFSTHPGTSMNVTITPTTSIIGVASDVTTLSGYTYIP</sequence>
<feature type="signal peptide" evidence="1">
    <location>
        <begin position="1"/>
        <end position="23"/>
    </location>
</feature>
<keyword evidence="1" id="KW-0732">Signal</keyword>
<gene>
    <name evidence="2" type="ORF">DJ568_05870</name>
</gene>
<reference evidence="2 3" key="1">
    <citation type="submission" date="2018-05" db="EMBL/GenBank/DDBJ databases">
        <title>Mucilaginibacter hurinus sp. nov., isolated from briquette warehouse soil.</title>
        <authorList>
            <person name="Choi L."/>
        </authorList>
    </citation>
    <scope>NUCLEOTIDE SEQUENCE [LARGE SCALE GENOMIC DNA]</scope>
    <source>
        <strain evidence="2 3">ZR32</strain>
    </source>
</reference>